<gene>
    <name evidence="8" type="ORF">P3T76_011659</name>
</gene>
<evidence type="ECO:0008006" key="10">
    <source>
        <dbReference type="Google" id="ProtNLM"/>
    </source>
</evidence>
<dbReference type="AlphaFoldDB" id="A0AAD9G8U8"/>
<keyword evidence="3" id="KW-0813">Transport</keyword>
<evidence type="ECO:0000256" key="4">
    <source>
        <dbReference type="ARBA" id="ARBA00022692"/>
    </source>
</evidence>
<reference evidence="8" key="1">
    <citation type="submission" date="2023-08" db="EMBL/GenBank/DDBJ databases">
        <title>Reference Genome Resource for the Citrus Pathogen Phytophthora citrophthora.</title>
        <authorList>
            <person name="Moller H."/>
            <person name="Coetzee B."/>
            <person name="Rose L.J."/>
            <person name="Van Niekerk J.M."/>
        </authorList>
    </citation>
    <scope>NUCLEOTIDE SEQUENCE</scope>
    <source>
        <strain evidence="8">STE-U-9442</strain>
    </source>
</reference>
<protein>
    <recommendedName>
        <fullName evidence="10">Transmembrane protein</fullName>
    </recommendedName>
</protein>
<name>A0AAD9G8U8_9STRA</name>
<evidence type="ECO:0000256" key="3">
    <source>
        <dbReference type="ARBA" id="ARBA00022448"/>
    </source>
</evidence>
<proteinExistence type="inferred from homology"/>
<evidence type="ECO:0000313" key="8">
    <source>
        <dbReference type="EMBL" id="KAK1933899.1"/>
    </source>
</evidence>
<feature type="transmembrane region" description="Helical" evidence="7">
    <location>
        <begin position="417"/>
        <end position="438"/>
    </location>
</feature>
<evidence type="ECO:0000256" key="7">
    <source>
        <dbReference type="SAM" id="Phobius"/>
    </source>
</evidence>
<feature type="transmembrane region" description="Helical" evidence="7">
    <location>
        <begin position="224"/>
        <end position="246"/>
    </location>
</feature>
<comment type="subcellular location">
    <subcellularLocation>
        <location evidence="1">Membrane</location>
        <topology evidence="1">Multi-pass membrane protein</topology>
    </subcellularLocation>
</comment>
<keyword evidence="5 7" id="KW-1133">Transmembrane helix</keyword>
<keyword evidence="6 7" id="KW-0472">Membrane</keyword>
<evidence type="ECO:0000256" key="1">
    <source>
        <dbReference type="ARBA" id="ARBA00004141"/>
    </source>
</evidence>
<comment type="similarity">
    <text evidence="2">Belongs to the major facilitator superfamily. Folate-biopterin transporter (TC 2.A.71) family.</text>
</comment>
<feature type="transmembrane region" description="Helical" evidence="7">
    <location>
        <begin position="568"/>
        <end position="585"/>
    </location>
</feature>
<feature type="transmembrane region" description="Helical" evidence="7">
    <location>
        <begin position="258"/>
        <end position="277"/>
    </location>
</feature>
<feature type="transmembrane region" description="Helical" evidence="7">
    <location>
        <begin position="444"/>
        <end position="467"/>
    </location>
</feature>
<dbReference type="SUPFAM" id="SSF103473">
    <property type="entry name" value="MFS general substrate transporter"/>
    <property type="match status" value="1"/>
</dbReference>
<sequence length="591" mass="65461">MQDPHFPSVSGFRPIVLYDTRVDLIDESLTLSRSRKEQLPHFSTLSSRELDEIDAECVLSSPEFQDKSSVLHNQQSPPQRERGFAIGDAMFNYRAFGSLRNGLAPIALLNRHHGGLALSAFASGVVNGIIRTGYRPLLLSVLKDQFQKNYSVQVTLLDWSSLLSVFLGLLSDCVPIYGTRRKSYIALGWILSAMSFVCICGIYTQQIRDVKDPKAMFGRLLEAWSVVGSFALQLVWVSMLALVVGFGQREALSERGGLATLFLVFWQIGILVAHLTVAEFQQSLTVANISAAIATISVMMLPFVFWFLHDDEQEAAATLIASTKRVGLVPALRTGVIQLWEICQEKVTYRVLMFLLMYGSLLKVYDPDVNKALVSWSGFSSSDNGENPWILVIQSTVELVALIHAKWRLLTVAWRQLACIGTGIVVVGAITQATVISMDIIRAKWFFSIFLGIISWPKMWIMVYMALTTTEVAHVGCEAVTMGLVLSGLALGTSALNVIEKWIKQATNSTSIQEMIDEDSHNTRTHILLTAVAYAVVNLLTVATVLWLPRSKLETQQLRAFGGYSRKGAVLILVLFLVLLALVVVENLEVI</sequence>
<dbReference type="Proteomes" id="UP001259832">
    <property type="component" value="Unassembled WGS sequence"/>
</dbReference>
<feature type="transmembrane region" description="Helical" evidence="7">
    <location>
        <begin position="527"/>
        <end position="548"/>
    </location>
</feature>
<keyword evidence="4 7" id="KW-0812">Transmembrane</keyword>
<dbReference type="EMBL" id="JASMQC010000027">
    <property type="protein sequence ID" value="KAK1933899.1"/>
    <property type="molecule type" value="Genomic_DNA"/>
</dbReference>
<feature type="transmembrane region" description="Helical" evidence="7">
    <location>
        <begin position="479"/>
        <end position="499"/>
    </location>
</feature>
<dbReference type="PANTHER" id="PTHR31585">
    <property type="entry name" value="FOLATE-BIOPTERIN TRANSPORTER 1, CHLOROPLASTIC"/>
    <property type="match status" value="1"/>
</dbReference>
<dbReference type="Pfam" id="PF03092">
    <property type="entry name" value="BT1"/>
    <property type="match status" value="1"/>
</dbReference>
<feature type="transmembrane region" description="Helical" evidence="7">
    <location>
        <begin position="154"/>
        <end position="177"/>
    </location>
</feature>
<dbReference type="PANTHER" id="PTHR31585:SF5">
    <property type="entry name" value="RNA-BINDING S4 DOMAIN-CONTAINING PROTEIN"/>
    <property type="match status" value="1"/>
</dbReference>
<feature type="transmembrane region" description="Helical" evidence="7">
    <location>
        <begin position="289"/>
        <end position="308"/>
    </location>
</feature>
<dbReference type="InterPro" id="IPR036259">
    <property type="entry name" value="MFS_trans_sf"/>
</dbReference>
<organism evidence="8 9">
    <name type="scientific">Phytophthora citrophthora</name>
    <dbReference type="NCBI Taxonomy" id="4793"/>
    <lineage>
        <taxon>Eukaryota</taxon>
        <taxon>Sar</taxon>
        <taxon>Stramenopiles</taxon>
        <taxon>Oomycota</taxon>
        <taxon>Peronosporomycetes</taxon>
        <taxon>Peronosporales</taxon>
        <taxon>Peronosporaceae</taxon>
        <taxon>Phytophthora</taxon>
    </lineage>
</organism>
<feature type="transmembrane region" description="Helical" evidence="7">
    <location>
        <begin position="184"/>
        <end position="204"/>
    </location>
</feature>
<dbReference type="InterPro" id="IPR039309">
    <property type="entry name" value="BT1"/>
</dbReference>
<evidence type="ECO:0000256" key="6">
    <source>
        <dbReference type="ARBA" id="ARBA00023136"/>
    </source>
</evidence>
<evidence type="ECO:0000256" key="2">
    <source>
        <dbReference type="ARBA" id="ARBA00007015"/>
    </source>
</evidence>
<evidence type="ECO:0000256" key="5">
    <source>
        <dbReference type="ARBA" id="ARBA00022989"/>
    </source>
</evidence>
<dbReference type="GO" id="GO:0016020">
    <property type="term" value="C:membrane"/>
    <property type="evidence" value="ECO:0007669"/>
    <property type="project" value="UniProtKB-SubCell"/>
</dbReference>
<keyword evidence="9" id="KW-1185">Reference proteome</keyword>
<accession>A0AAD9G8U8</accession>
<evidence type="ECO:0000313" key="9">
    <source>
        <dbReference type="Proteomes" id="UP001259832"/>
    </source>
</evidence>
<comment type="caution">
    <text evidence="8">The sequence shown here is derived from an EMBL/GenBank/DDBJ whole genome shotgun (WGS) entry which is preliminary data.</text>
</comment>